<dbReference type="Gene3D" id="3.30.1330.60">
    <property type="entry name" value="OmpA-like domain"/>
    <property type="match status" value="1"/>
</dbReference>
<organism evidence="10 11">
    <name type="scientific">Magnetofaba australis IT-1</name>
    <dbReference type="NCBI Taxonomy" id="1434232"/>
    <lineage>
        <taxon>Bacteria</taxon>
        <taxon>Pseudomonadati</taxon>
        <taxon>Pseudomonadota</taxon>
        <taxon>Magnetococcia</taxon>
        <taxon>Magnetococcales</taxon>
        <taxon>Magnetococcaceae</taxon>
        <taxon>Magnetofaba</taxon>
    </lineage>
</organism>
<evidence type="ECO:0000256" key="3">
    <source>
        <dbReference type="ARBA" id="ARBA00022475"/>
    </source>
</evidence>
<keyword evidence="6 7" id="KW-0472">Membrane</keyword>
<evidence type="ECO:0000256" key="5">
    <source>
        <dbReference type="ARBA" id="ARBA00022989"/>
    </source>
</evidence>
<keyword evidence="5" id="KW-1133">Transmembrane helix</keyword>
<protein>
    <submittedName>
        <fullName evidence="10">Putative OmpA/MotB domain-containing protein</fullName>
    </submittedName>
</protein>
<dbReference type="Proteomes" id="UP000194003">
    <property type="component" value="Unassembled WGS sequence"/>
</dbReference>
<dbReference type="InterPro" id="IPR006665">
    <property type="entry name" value="OmpA-like"/>
</dbReference>
<dbReference type="InterPro" id="IPR050330">
    <property type="entry name" value="Bact_OuterMem_StrucFunc"/>
</dbReference>
<evidence type="ECO:0000256" key="8">
    <source>
        <dbReference type="SAM" id="MobiDB-lite"/>
    </source>
</evidence>
<keyword evidence="11" id="KW-1185">Reference proteome</keyword>
<dbReference type="Pfam" id="PF00691">
    <property type="entry name" value="OmpA"/>
    <property type="match status" value="1"/>
</dbReference>
<accession>A0A1Y2K356</accession>
<evidence type="ECO:0000256" key="2">
    <source>
        <dbReference type="ARBA" id="ARBA00008914"/>
    </source>
</evidence>
<evidence type="ECO:0000313" key="11">
    <source>
        <dbReference type="Proteomes" id="UP000194003"/>
    </source>
</evidence>
<evidence type="ECO:0000256" key="4">
    <source>
        <dbReference type="ARBA" id="ARBA00022692"/>
    </source>
</evidence>
<dbReference type="CDD" id="cd07185">
    <property type="entry name" value="OmpA_C-like"/>
    <property type="match status" value="1"/>
</dbReference>
<comment type="caution">
    <text evidence="10">The sequence shown here is derived from an EMBL/GenBank/DDBJ whole genome shotgun (WGS) entry which is preliminary data.</text>
</comment>
<dbReference type="InterPro" id="IPR036737">
    <property type="entry name" value="OmpA-like_sf"/>
</dbReference>
<feature type="domain" description="OmpA-like" evidence="9">
    <location>
        <begin position="94"/>
        <end position="219"/>
    </location>
</feature>
<keyword evidence="3" id="KW-1003">Cell membrane</keyword>
<name>A0A1Y2K356_9PROT</name>
<dbReference type="Pfam" id="PF13677">
    <property type="entry name" value="MotB_plug"/>
    <property type="match status" value="1"/>
</dbReference>
<comment type="similarity">
    <text evidence="2">Belongs to the MotB family.</text>
</comment>
<sequence length="245" mass="26803">MVTFGDLMSLLLTFFVLLLSFAQMEIVKFEKVAGAIQNAFGVQQTTVVNSNPTSQTFIAPNFHNEIVLVKLVERLDRLLEGMIQDGNAGIGKTDEGVLVRLSADALFHRGSAQLLPAADAVLFQLGETLNDDEDTKRNKIYITGHTDDSRPAGGAYVDNWALSGAQAASVAAYLTLQAQMDPLRFETRAMGQEKPIDDNATAVGRLANRRLDILISKEPMPTRMNDNLEPLVEQPRDAYNPNTPG</sequence>
<dbReference type="PANTHER" id="PTHR30329:SF21">
    <property type="entry name" value="LIPOPROTEIN YIAD-RELATED"/>
    <property type="match status" value="1"/>
</dbReference>
<feature type="region of interest" description="Disordered" evidence="8">
    <location>
        <begin position="221"/>
        <end position="245"/>
    </location>
</feature>
<dbReference type="SUPFAM" id="SSF103088">
    <property type="entry name" value="OmpA-like"/>
    <property type="match status" value="1"/>
</dbReference>
<dbReference type="AlphaFoldDB" id="A0A1Y2K356"/>
<dbReference type="PANTHER" id="PTHR30329">
    <property type="entry name" value="STATOR ELEMENT OF FLAGELLAR MOTOR COMPLEX"/>
    <property type="match status" value="1"/>
</dbReference>
<evidence type="ECO:0000256" key="7">
    <source>
        <dbReference type="PROSITE-ProRule" id="PRU00473"/>
    </source>
</evidence>
<evidence type="ECO:0000256" key="6">
    <source>
        <dbReference type="ARBA" id="ARBA00023136"/>
    </source>
</evidence>
<proteinExistence type="inferred from homology"/>
<dbReference type="EMBL" id="LVJN01000020">
    <property type="protein sequence ID" value="OSM02480.1"/>
    <property type="molecule type" value="Genomic_DNA"/>
</dbReference>
<evidence type="ECO:0000259" key="9">
    <source>
        <dbReference type="PROSITE" id="PS51123"/>
    </source>
</evidence>
<keyword evidence="4" id="KW-0812">Transmembrane</keyword>
<dbReference type="PROSITE" id="PS51123">
    <property type="entry name" value="OMPA_2"/>
    <property type="match status" value="1"/>
</dbReference>
<dbReference type="InterPro" id="IPR025713">
    <property type="entry name" value="MotB-like_N_dom"/>
</dbReference>
<dbReference type="STRING" id="1434232.MAIT1_02626"/>
<dbReference type="GO" id="GO:0005886">
    <property type="term" value="C:plasma membrane"/>
    <property type="evidence" value="ECO:0007669"/>
    <property type="project" value="UniProtKB-SubCell"/>
</dbReference>
<comment type="subcellular location">
    <subcellularLocation>
        <location evidence="1">Cell membrane</location>
        <topology evidence="1">Single-pass membrane protein</topology>
    </subcellularLocation>
</comment>
<reference evidence="10 11" key="1">
    <citation type="journal article" date="2016" name="BMC Genomics">
        <title>Combined genomic and structural analyses of a cultured magnetotactic bacterium reveals its niche adaptation to a dynamic environment.</title>
        <authorList>
            <person name="Araujo A.C."/>
            <person name="Morillo V."/>
            <person name="Cypriano J."/>
            <person name="Teixeira L.C."/>
            <person name="Leao P."/>
            <person name="Lyra S."/>
            <person name="Almeida L.G."/>
            <person name="Bazylinski D.A."/>
            <person name="Vasconcellos A.T."/>
            <person name="Abreu F."/>
            <person name="Lins U."/>
        </authorList>
    </citation>
    <scope>NUCLEOTIDE SEQUENCE [LARGE SCALE GENOMIC DNA]</scope>
    <source>
        <strain evidence="10 11">IT-1</strain>
    </source>
</reference>
<evidence type="ECO:0000256" key="1">
    <source>
        <dbReference type="ARBA" id="ARBA00004162"/>
    </source>
</evidence>
<evidence type="ECO:0000313" key="10">
    <source>
        <dbReference type="EMBL" id="OSM02480.1"/>
    </source>
</evidence>
<gene>
    <name evidence="10" type="ORF">MAIT1_02626</name>
</gene>